<feature type="region of interest" description="Disordered" evidence="1">
    <location>
        <begin position="63"/>
        <end position="88"/>
    </location>
</feature>
<dbReference type="EMBL" id="CP071839">
    <property type="protein sequence ID" value="QTE00470.1"/>
    <property type="molecule type" value="Genomic_DNA"/>
</dbReference>
<feature type="region of interest" description="Disordered" evidence="1">
    <location>
        <begin position="213"/>
        <end position="268"/>
    </location>
</feature>
<reference evidence="2 3" key="1">
    <citation type="submission" date="2021-03" db="EMBL/GenBank/DDBJ databases">
        <title>Complete genome sequence of Streptomyces cyanogenus S136, producer of anticancer angucycline landomycin A.</title>
        <authorList>
            <person name="Hrab P."/>
            <person name="Ruckert C."/>
            <person name="Busche T."/>
            <person name="Ostash I."/>
            <person name="Kalinowski J."/>
            <person name="Fedorenko V."/>
            <person name="Yushchuk O."/>
            <person name="Ostash B."/>
        </authorList>
    </citation>
    <scope>NUCLEOTIDE SEQUENCE [LARGE SCALE GENOMIC DNA]</scope>
    <source>
        <strain evidence="2 3">S136</strain>
    </source>
</reference>
<feature type="compositionally biased region" description="Basic and acidic residues" evidence="1">
    <location>
        <begin position="64"/>
        <end position="83"/>
    </location>
</feature>
<sequence length="268" mass="26539">MGERHSGDGPSGRRRAHPDGTVAAPGPAGTPAGLPDLETRIGAALRAGDLDPEAERGAVAAFRAAREAGAHDARTRARDDWRPGRPRRALRTTLSLALASLTLGGVAVAAIGSARSGPDDDGRPAPRSTHPSASAPTAPAADATADGTAAGPGDTGSPAPSGEAARPTTAADTLAHCRAYAQAGQRGGALKATAWQRLVAAAGGREKVAAYCAAQEARTQDRSTGRTADPGESGDRGASGTSVDSGDPGTGKGEGRGADRGKPTGGKR</sequence>
<feature type="region of interest" description="Disordered" evidence="1">
    <location>
        <begin position="1"/>
        <end position="36"/>
    </location>
</feature>
<accession>A0ABX7U0K8</accession>
<feature type="region of interest" description="Disordered" evidence="1">
    <location>
        <begin position="114"/>
        <end position="170"/>
    </location>
</feature>
<proteinExistence type="predicted"/>
<name>A0ABX7U0K8_STRCY</name>
<keyword evidence="3" id="KW-1185">Reference proteome</keyword>
<evidence type="ECO:0000313" key="2">
    <source>
        <dbReference type="EMBL" id="QTE00470.1"/>
    </source>
</evidence>
<dbReference type="Proteomes" id="UP000663908">
    <property type="component" value="Chromosome"/>
</dbReference>
<feature type="compositionally biased region" description="Basic and acidic residues" evidence="1">
    <location>
        <begin position="253"/>
        <end position="262"/>
    </location>
</feature>
<evidence type="ECO:0000313" key="3">
    <source>
        <dbReference type="Proteomes" id="UP000663908"/>
    </source>
</evidence>
<gene>
    <name evidence="2" type="ORF">S1361_24280</name>
</gene>
<protein>
    <submittedName>
        <fullName evidence="2">Uncharacterized protein</fullName>
    </submittedName>
</protein>
<evidence type="ECO:0000256" key="1">
    <source>
        <dbReference type="SAM" id="MobiDB-lite"/>
    </source>
</evidence>
<organism evidence="2 3">
    <name type="scientific">Streptomyces cyanogenus</name>
    <dbReference type="NCBI Taxonomy" id="80860"/>
    <lineage>
        <taxon>Bacteria</taxon>
        <taxon>Bacillati</taxon>
        <taxon>Actinomycetota</taxon>
        <taxon>Actinomycetes</taxon>
        <taxon>Kitasatosporales</taxon>
        <taxon>Streptomycetaceae</taxon>
        <taxon>Streptomyces</taxon>
    </lineage>
</organism>
<feature type="compositionally biased region" description="Low complexity" evidence="1">
    <location>
        <begin position="125"/>
        <end position="162"/>
    </location>
</feature>
<feature type="compositionally biased region" description="Low complexity" evidence="1">
    <location>
        <begin position="19"/>
        <end position="36"/>
    </location>
</feature>